<evidence type="ECO:0008006" key="3">
    <source>
        <dbReference type="Google" id="ProtNLM"/>
    </source>
</evidence>
<dbReference type="EMBL" id="JAVIIV010000019">
    <property type="protein sequence ID" value="MDX8488401.1"/>
    <property type="molecule type" value="Genomic_DNA"/>
</dbReference>
<gene>
    <name evidence="1" type="ORF">RFM52_24825</name>
</gene>
<evidence type="ECO:0000313" key="1">
    <source>
        <dbReference type="EMBL" id="MDX8488401.1"/>
    </source>
</evidence>
<accession>A0ABU4YN35</accession>
<evidence type="ECO:0000313" key="2">
    <source>
        <dbReference type="Proteomes" id="UP001280156"/>
    </source>
</evidence>
<proteinExistence type="predicted"/>
<dbReference type="RefSeq" id="WP_320298607.1">
    <property type="nucleotide sequence ID" value="NZ_JAVIIU010000018.1"/>
</dbReference>
<keyword evidence="2" id="KW-1185">Reference proteome</keyword>
<protein>
    <recommendedName>
        <fullName evidence="3">GNAT family N-acetyltransferase</fullName>
    </recommendedName>
</protein>
<name>A0ABU4YN35_9HYPH</name>
<comment type="caution">
    <text evidence="1">The sequence shown here is derived from an EMBL/GenBank/DDBJ whole genome shotgun (WGS) entry which is preliminary data.</text>
</comment>
<reference evidence="1 2" key="1">
    <citation type="submission" date="2023-08" db="EMBL/GenBank/DDBJ databases">
        <title>Implementing the SeqCode for naming new Mesorhizobium species isolated from Vachellia karroo root nodules.</title>
        <authorList>
            <person name="Van Lill M."/>
        </authorList>
    </citation>
    <scope>NUCLEOTIDE SEQUENCE [LARGE SCALE GENOMIC DNA]</scope>
    <source>
        <strain evidence="1 2">VK2B</strain>
    </source>
</reference>
<dbReference type="Proteomes" id="UP001280156">
    <property type="component" value="Unassembled WGS sequence"/>
</dbReference>
<organism evidence="1 2">
    <name type="scientific">Mesorhizobium humile</name>
    <dbReference type="NCBI Taxonomy" id="3072313"/>
    <lineage>
        <taxon>Bacteria</taxon>
        <taxon>Pseudomonadati</taxon>
        <taxon>Pseudomonadota</taxon>
        <taxon>Alphaproteobacteria</taxon>
        <taxon>Hyphomicrobiales</taxon>
        <taxon>Phyllobacteriaceae</taxon>
        <taxon>Mesorhizobium</taxon>
    </lineage>
</organism>
<sequence>MNRNSFDVFKYIRCVNDAALSVGLRLRTGENFDRYIEVTSSTIGKSPTDPSFRPDCSRLEADCAFWIVGEDQKGSVAHVQALRLDDLRTTNLAGHLESLKAFYADPKSRAGAGSSCACLAPTAQTMSGMVAYHGDVWLREDFRGRGLPSTLASMAFGLAWAKWSPDFIYALVPSWIIEKGIADQYGYLNREAQGAILTLPDRGVKEDDWLLWLTRSELSQRIKAAKTPVQGLP</sequence>